<accession>A0A9W8HHC2</accession>
<gene>
    <name evidence="6" type="ORF">H4R18_000272</name>
</gene>
<dbReference type="InterPro" id="IPR001254">
    <property type="entry name" value="Trypsin_dom"/>
</dbReference>
<organism evidence="6 7">
    <name type="scientific">Coemansia javaensis</name>
    <dbReference type="NCBI Taxonomy" id="2761396"/>
    <lineage>
        <taxon>Eukaryota</taxon>
        <taxon>Fungi</taxon>
        <taxon>Fungi incertae sedis</taxon>
        <taxon>Zoopagomycota</taxon>
        <taxon>Kickxellomycotina</taxon>
        <taxon>Kickxellomycetes</taxon>
        <taxon>Kickxellales</taxon>
        <taxon>Kickxellaceae</taxon>
        <taxon>Coemansia</taxon>
    </lineage>
</organism>
<evidence type="ECO:0000256" key="2">
    <source>
        <dbReference type="ARBA" id="ARBA00023157"/>
    </source>
</evidence>
<keyword evidence="3" id="KW-0720">Serine protease</keyword>
<sequence length="314" mass="33144">MADLSAPYEVSVFRFDRKTGSGASCGGTLVSNRHVITAAHCLTNKKDPLDLHKHRVVIGYGSQIRSKQTQVEAVDAKIFPDYLPSGQSDKYDIAVVEIKPVEFGKTVQRMAIYDGSLDPGQKLLTVGWGGVNGGKPGPNALKGVTLVVGEPDECRKRVAEFDSSNGPRVCTLTDSTPGDGICMGDSGSSISIERNGKQQLVGLSSLIYFGSNMQCAGPGSMSLFTHVSYKLDFIIKSTGLTREYLLGGGTDGGRGDTQTSSGSSSKTCDSDNDNDNEPSSGSSSSSSDSDHAPTPSEATVTVTKTLWIVMTWPG</sequence>
<dbReference type="InterPro" id="IPR018114">
    <property type="entry name" value="TRYPSIN_HIS"/>
</dbReference>
<evidence type="ECO:0000313" key="6">
    <source>
        <dbReference type="EMBL" id="KAJ2785883.1"/>
    </source>
</evidence>
<comment type="caution">
    <text evidence="6">The sequence shown here is derived from an EMBL/GenBank/DDBJ whole genome shotgun (WGS) entry which is preliminary data.</text>
</comment>
<dbReference type="SUPFAM" id="SSF50494">
    <property type="entry name" value="Trypsin-like serine proteases"/>
    <property type="match status" value="1"/>
</dbReference>
<feature type="region of interest" description="Disordered" evidence="4">
    <location>
        <begin position="248"/>
        <end position="299"/>
    </location>
</feature>
<reference evidence="6" key="1">
    <citation type="submission" date="2022-07" db="EMBL/GenBank/DDBJ databases">
        <title>Phylogenomic reconstructions and comparative analyses of Kickxellomycotina fungi.</title>
        <authorList>
            <person name="Reynolds N.K."/>
            <person name="Stajich J.E."/>
            <person name="Barry K."/>
            <person name="Grigoriev I.V."/>
            <person name="Crous P."/>
            <person name="Smith M.E."/>
        </authorList>
    </citation>
    <scope>NUCLEOTIDE SEQUENCE</scope>
    <source>
        <strain evidence="6">NBRC 105414</strain>
    </source>
</reference>
<feature type="compositionally biased region" description="Low complexity" evidence="4">
    <location>
        <begin position="256"/>
        <end position="267"/>
    </location>
</feature>
<dbReference type="PANTHER" id="PTHR24276">
    <property type="entry name" value="POLYSERASE-RELATED"/>
    <property type="match status" value="1"/>
</dbReference>
<dbReference type="PRINTS" id="PR00722">
    <property type="entry name" value="CHYMOTRYPSIN"/>
</dbReference>
<evidence type="ECO:0000256" key="1">
    <source>
        <dbReference type="ARBA" id="ARBA00007664"/>
    </source>
</evidence>
<dbReference type="InterPro" id="IPR050430">
    <property type="entry name" value="Peptidase_S1"/>
</dbReference>
<dbReference type="PROSITE" id="PS00135">
    <property type="entry name" value="TRYPSIN_SER"/>
    <property type="match status" value="1"/>
</dbReference>
<dbReference type="PANTHER" id="PTHR24276:SF91">
    <property type="entry name" value="AT26814P-RELATED"/>
    <property type="match status" value="1"/>
</dbReference>
<keyword evidence="2" id="KW-1015">Disulfide bond</keyword>
<evidence type="ECO:0000313" key="7">
    <source>
        <dbReference type="Proteomes" id="UP001140217"/>
    </source>
</evidence>
<evidence type="ECO:0000256" key="3">
    <source>
        <dbReference type="RuleBase" id="RU363034"/>
    </source>
</evidence>
<keyword evidence="3" id="KW-0378">Hydrolase</keyword>
<dbReference type="Proteomes" id="UP001140217">
    <property type="component" value="Unassembled WGS sequence"/>
</dbReference>
<dbReference type="GO" id="GO:0006508">
    <property type="term" value="P:proteolysis"/>
    <property type="evidence" value="ECO:0007669"/>
    <property type="project" value="UniProtKB-KW"/>
</dbReference>
<dbReference type="Pfam" id="PF00089">
    <property type="entry name" value="Trypsin"/>
    <property type="match status" value="1"/>
</dbReference>
<dbReference type="EMBL" id="JANBUL010000006">
    <property type="protein sequence ID" value="KAJ2785883.1"/>
    <property type="molecule type" value="Genomic_DNA"/>
</dbReference>
<comment type="similarity">
    <text evidence="1">Belongs to the peptidase S1 family.</text>
</comment>
<dbReference type="PROSITE" id="PS50240">
    <property type="entry name" value="TRYPSIN_DOM"/>
    <property type="match status" value="1"/>
</dbReference>
<dbReference type="SMART" id="SM00020">
    <property type="entry name" value="Tryp_SPc"/>
    <property type="match status" value="1"/>
</dbReference>
<name>A0A9W8HHC2_9FUNG</name>
<dbReference type="Gene3D" id="2.40.10.10">
    <property type="entry name" value="Trypsin-like serine proteases"/>
    <property type="match status" value="1"/>
</dbReference>
<keyword evidence="7" id="KW-1185">Reference proteome</keyword>
<dbReference type="InterPro" id="IPR009003">
    <property type="entry name" value="Peptidase_S1_PA"/>
</dbReference>
<evidence type="ECO:0000256" key="4">
    <source>
        <dbReference type="SAM" id="MobiDB-lite"/>
    </source>
</evidence>
<keyword evidence="3" id="KW-0645">Protease</keyword>
<dbReference type="PROSITE" id="PS00134">
    <property type="entry name" value="TRYPSIN_HIS"/>
    <property type="match status" value="1"/>
</dbReference>
<evidence type="ECO:0000259" key="5">
    <source>
        <dbReference type="PROSITE" id="PS50240"/>
    </source>
</evidence>
<feature type="compositionally biased region" description="Low complexity" evidence="4">
    <location>
        <begin position="277"/>
        <end position="287"/>
    </location>
</feature>
<dbReference type="InterPro" id="IPR033116">
    <property type="entry name" value="TRYPSIN_SER"/>
</dbReference>
<dbReference type="OrthoDB" id="6380398at2759"/>
<dbReference type="InterPro" id="IPR043504">
    <property type="entry name" value="Peptidase_S1_PA_chymotrypsin"/>
</dbReference>
<dbReference type="AlphaFoldDB" id="A0A9W8HHC2"/>
<feature type="domain" description="Peptidase S1" evidence="5">
    <location>
        <begin position="1"/>
        <end position="239"/>
    </location>
</feature>
<proteinExistence type="inferred from homology"/>
<dbReference type="InterPro" id="IPR001314">
    <property type="entry name" value="Peptidase_S1A"/>
</dbReference>
<protein>
    <recommendedName>
        <fullName evidence="5">Peptidase S1 domain-containing protein</fullName>
    </recommendedName>
</protein>
<dbReference type="GO" id="GO:0004252">
    <property type="term" value="F:serine-type endopeptidase activity"/>
    <property type="evidence" value="ECO:0007669"/>
    <property type="project" value="InterPro"/>
</dbReference>